<sequence>MFSRRIPRAVVLFLLLLSACATAPSSKGASSRRRPSCGFGGGCAFFNQVHRSVSMPRPAPRTSEPSGGLAPIEARHVDVDYLSGLLVRAGVPPTALPRDRRPLTPAQAIALLNQVLEAQVPLKDFGPWRMAVYLLLEVVHGGAAVPPPTLRERMARFAPLLVLRPDGYLVRATTGRAVQQAGQMRFEGGALRAEGFAVGPFYLPRQGFLYPVDETLEIHPDAVLAGVYVPDEDTLGPMLEGVEQAAVDSITGLLSVVQHPSESLEALARLPSVVRTLVENSPQYYQHFQAVSHGERVRLVSRLVTNVALVCLTAEAGSARVASAGNALGNLRVPVLSLSARGTLALEQVVVPAGRVVTAVSAAPGALYIVHMAGRGAGGGGGNGEGGSSWKPPIGGPGRWIQKNEAMLAPAKRYQAQVGRAPEGWVYRVEHAGEKADLDDFTGTKLVEAKEPGYAKFLDDELSPLDFFEGFREMIATARRQYRVAQNTPLQWIVAEKRLADYLRKAFAQAGLRIEVVHIPAQP</sequence>
<dbReference type="Pfam" id="PF15648">
    <property type="entry name" value="Tox-REase-5"/>
    <property type="match status" value="1"/>
</dbReference>
<dbReference type="InterPro" id="IPR028904">
    <property type="entry name" value="Tox-REase-5_dom"/>
</dbReference>
<evidence type="ECO:0000256" key="1">
    <source>
        <dbReference type="SAM" id="SignalP"/>
    </source>
</evidence>
<keyword evidence="1" id="KW-0732">Signal</keyword>
<name>A0ABU5H159_9BACT</name>
<gene>
    <name evidence="3" type="ORF">SYV04_05630</name>
</gene>
<evidence type="ECO:0000313" key="3">
    <source>
        <dbReference type="EMBL" id="MDY7225850.1"/>
    </source>
</evidence>
<keyword evidence="4" id="KW-1185">Reference proteome</keyword>
<dbReference type="RefSeq" id="WP_321544576.1">
    <property type="nucleotide sequence ID" value="NZ_JAXIVS010000002.1"/>
</dbReference>
<dbReference type="Proteomes" id="UP001291309">
    <property type="component" value="Unassembled WGS sequence"/>
</dbReference>
<dbReference type="PROSITE" id="PS51257">
    <property type="entry name" value="PROKAR_LIPOPROTEIN"/>
    <property type="match status" value="1"/>
</dbReference>
<feature type="domain" description="Tox-REase-5" evidence="2">
    <location>
        <begin position="412"/>
        <end position="496"/>
    </location>
</feature>
<evidence type="ECO:0000313" key="4">
    <source>
        <dbReference type="Proteomes" id="UP001291309"/>
    </source>
</evidence>
<proteinExistence type="predicted"/>
<dbReference type="EMBL" id="JAXIVS010000002">
    <property type="protein sequence ID" value="MDY7225850.1"/>
    <property type="molecule type" value="Genomic_DNA"/>
</dbReference>
<feature type="chain" id="PRO_5047495187" evidence="1">
    <location>
        <begin position="24"/>
        <end position="523"/>
    </location>
</feature>
<evidence type="ECO:0000259" key="2">
    <source>
        <dbReference type="Pfam" id="PF15648"/>
    </source>
</evidence>
<accession>A0ABU5H159</accession>
<organism evidence="3 4">
    <name type="scientific">Hyalangium rubrum</name>
    <dbReference type="NCBI Taxonomy" id="3103134"/>
    <lineage>
        <taxon>Bacteria</taxon>
        <taxon>Pseudomonadati</taxon>
        <taxon>Myxococcota</taxon>
        <taxon>Myxococcia</taxon>
        <taxon>Myxococcales</taxon>
        <taxon>Cystobacterineae</taxon>
        <taxon>Archangiaceae</taxon>
        <taxon>Hyalangium</taxon>
    </lineage>
</organism>
<feature type="signal peptide" evidence="1">
    <location>
        <begin position="1"/>
        <end position="23"/>
    </location>
</feature>
<reference evidence="3 4" key="1">
    <citation type="submission" date="2023-12" db="EMBL/GenBank/DDBJ databases">
        <title>the genome sequence of Hyalangium sp. s54d21.</title>
        <authorList>
            <person name="Zhang X."/>
        </authorList>
    </citation>
    <scope>NUCLEOTIDE SEQUENCE [LARGE SCALE GENOMIC DNA]</scope>
    <source>
        <strain evidence="4">s54d21</strain>
    </source>
</reference>
<comment type="caution">
    <text evidence="3">The sequence shown here is derived from an EMBL/GenBank/DDBJ whole genome shotgun (WGS) entry which is preliminary data.</text>
</comment>
<protein>
    <submittedName>
        <fullName evidence="3">Tox-REase-5 domain-containing protein</fullName>
    </submittedName>
</protein>